<dbReference type="InterPro" id="IPR036397">
    <property type="entry name" value="RNaseH_sf"/>
</dbReference>
<keyword evidence="9" id="KW-0229">DNA integration</keyword>
<keyword evidence="2" id="KW-0548">Nucleotidyltransferase</keyword>
<dbReference type="Gene3D" id="3.30.70.270">
    <property type="match status" value="2"/>
</dbReference>
<feature type="region of interest" description="Disordered" evidence="12">
    <location>
        <begin position="1963"/>
        <end position="1988"/>
    </location>
</feature>
<feature type="region of interest" description="Disordered" evidence="12">
    <location>
        <begin position="16"/>
        <end position="54"/>
    </location>
</feature>
<protein>
    <recommendedName>
        <fullName evidence="13">Integrase catalytic domain-containing protein</fullName>
    </recommendedName>
</protein>
<keyword evidence="4" id="KW-0645">Protease</keyword>
<evidence type="ECO:0000256" key="11">
    <source>
        <dbReference type="ARBA" id="ARBA00023268"/>
    </source>
</evidence>
<evidence type="ECO:0000256" key="12">
    <source>
        <dbReference type="SAM" id="MobiDB-lite"/>
    </source>
</evidence>
<accession>A0ABP1CRH7</accession>
<dbReference type="EMBL" id="OZ037953">
    <property type="protein sequence ID" value="CAL1698301.1"/>
    <property type="molecule type" value="Genomic_DNA"/>
</dbReference>
<sequence length="3337" mass="376704">MSDTSDLAILSLSSVSSQGALRSTTPPSSPLTPSPSSSTLAFPPQNPIPTHTTATAMTTPQHLGVIDLPIPGTKNAPKKFKGKYSEIKPFVQHYERLCLQKGVTDAQEKIENITQYCSRDAREFMEGLSSYKSGNWDQFTRDLLEFYDAERDSKRYRPKDLVIYVKNWKSDHKTIRNLSSWKEYNRGFIKIAGWLKKEGKITEDTQAITFWKGIPKPFRHRLEARLLAKTPDHDLSNPFSMESIHKAAKALLQRNRFDREGYLSDGEDDESEDEDSEDSDRDSESSDSDSDSSDDEKIAQHVKKLRKKWKEKMSREKLKKKKKSEQEEKPEAKINKSARPTRKKEKDSEVEELINQLNKMSLEDPAYAISYFRACRLDPLVADIVPKPNERHQRINAQPSGQFFNNSSRPPMQRQMPPHMDNAPTGDRRCFGCGIVSRDPAGRYVMANGQPIMKIAFDEPLATAAVRLHPTPQANFIAVNHATIEEVTDEDYQEVGEDGELSDDEGDGRNAAWPVTRTPKSTTAARKEKFEGVLMPPRKFLDKRDEKTRSAKGNKENVLPRKKNFEYPSNGKIPEPVPVDVERDIPVDNHSDIIMDEELGMREPLGERNASKNLENHSPEKRIPRRSEIQAQVDRLNVLTKVLNTPVTLAVGEVFGMSKEMSTHLLDVLKPKPATKLQHVPKATAALARTSASFNSSAVSASFIARSRGTLIKLKMHCDNVPVDAIIDTGSQLNIAHEQIWKDVLARPMDKGRKISMSDANGGEGMLSGLVPNVPLNCGGVLTHANIYVGTQVPFKLLLGRPWQCGNYVSIDEREDGTYLLFKDKHLNVRHELLVNPEPTNPSLNEISDYLTYSSPARVGLVQADEGLTIEPDIPEKLLEEEIVDEREPRPFQHAFDVRTQMWMHRFFFSPSQYDRPMLVTMLLPFHHSNPTPGILDRYAIEGREGIGKVSFSALHEKIDSLHRLKKAPKFRLNLGTFNAFPLQSDSTEPARHQVESFLINDATLIYAKPGSELPTAVQYVDAYLQFKDSLEHDLENHEWKGPILVPAEGPPDPTDKSQKPEGHPDSQAESTKGEDDDAPELRPFQFDTFNVKTQMDMDQMYFSAFPYDRPSLTSIPVPFEDNNPTPALLRIYASESTEDVGQTKSEELHSKSMSIIWRNKTPQFCLTLGTYEACPVLTEFTEPTRRRVDAFIIKGATLIYAEPGSVRPTAVRHVDAYLQFKKSPGYPSGDYEWNGPIFVPVEPVPETTEDKMEIIKQPSGQQDDQPGLFDSKSKNQAKENSLPDEFDSGPSKTASLSFDELDPLDMTPRLPSADQYLKTEIELSIQRDKEERDPSEALAARNLVIQLNSTGETNDEVLRIRGGCSRSDDSGDLDWNLNEDYRQLRQSRHGPEEDLLNKISTHSTGTTHREDHKGKETYNIIPEFSKDLDSLQKDFNLTVEVNDKNWDKANGRLYVQETPYLTNDAALFCSLFGLNPSSSVPGPTDDIRHTENRQIDLQNLEEVSTSNLDAENGTTYLTGDADKGQYLDVHVDASKMSMIKENAVFDQSVHPPYVPHSKEVSFNRHRGGENLPFFMLNREDAGWTRTEEIGRNGRNTYEEFRPTLGERDRPSNSDPNRNRVSQTTSGDRLRESIWSAFSNFDAETLAYLLTRVRTLLGEVSIELGLKRIYEYANGIGLLTVNNKVEMENTVEDAQALHSKTGDLLREIKGLTKGIGQCGRPRTAICLEEPERQLERTLVTRAMAPIPSFATHPPPPRFAVTEYGLRALAPFAALAGMSNRPPPIPRDGLNQSHLSGTPPLDSEYPTCQVSITSGKAQALPSTESKEGTTYSYIFDDATLVHAPSIWTGEPDVRRVRGMLNVVVDRETEIAEPTWEGLALALDEEQDLKTREVREEIEDDDVPMLSLEEEELEEGEIEEEWKRQRKERMKELYSIEENDRDSWPDPESQISAVPPISTEIRLDSASPNSLKCSADPSLNPSRPSGATGFIDWDSKSRSYFEQSLYSQSPQTLPPPLAFPLGPPRPPPSPDASAGSCAFVSQEDQTDEDDEVVLVERNGVNGPQTLRYVPPHRRKLTSKLGTSSENVSLLEDPVVQRKPTPSYYRSQDPRRRNGHLRSDHAAVRAELLSLASCCPSTTPCSTPEYSPTIWSLPPAAPPVSAFTANVNVPTLEGLRTTSPSDDFTLDSSLRRFWNEARRSLFQEDLPAYVPLDSTGKKTTYGDDVSMHSTNTPSIKSHLPSVTMTPTLPGQPVSRQKQRELEHELDKILAVAPSPEETKDGHDDSEESEWSNTDLQALQYTQPLIVNGNPIFPIRSGSLPFTYISLRSERLLNPLPPRDTVPFLNNIWHGQDDLKTRREFIQDYHTLGEWAERDLCLPFVARTYARGLDDDSNKATPTFMEKKRHIYGKLSIFTTLLGPTSTAVIRLTFATISMLCFTSALMEKKPWPTFTDDVSLVNLETWGSPPSATTYQLTEMSGAEVLTAYKRVDKKVKPVPGVFPEESRVRRQFPENPLDSLPPLSCCPPQFKENGRLTQERLDGMNINPDGFLSLEEENLFKHILQLNQNSLVFEEEHRGTFREDYFTPYIIPTVPHIPWAYTNIPIPPGIREKVVTLLKEKMAASVYEQSQSSYRSRWFCVLKKSGKLRLVHDLQPLNAVTIRDAGLPPILDAFVEPFAGRRCYTAFDLYWGFDARKIHEKSRDMTAFLSPLGLLRLTSLPTGFTNSPAEFQACMAFILQDEMPHTADIFIDDLPIKGPLTEYLDENGVPEVLKENPGIRRFIWEHACDVHRIMHRVGHAGGTFSPSKVQLARREVVIVGHKCTPEGRIPDPNKIEKVLNWPILTTVKEVRGFLGLCGTVRIWIKNYSAMARPLTELIRHDTDFEWDDRRQEAFDNLKMLITSAPALKPIDYSSDLPVVLSVDSSYIAVRFILSQRDEQGHKRPARYGSIPMNEREARYSQPKLELYGLFRALRAYRLYLCQLRSTRKVEVPLTISAPVTLFTKIYLDIMFMPKAKGFKYIIAARDDLSRAAEGRALRDATSHAIAKFLWEEIFCRYGAIGQVTTDNGPEFKKAFNTLTRRYGVPQVSISAYNSKANGVVERGHAIIRESIVKACDGKVKDWPDYVPHAFFADKITISRSTGFSPYYLLFGVHPVLPFDLLEASFLVEGFHSGMSTTDLLALRIQQLSKKDQDLEKAAEVLAKTRLRSKAQFEKKFEHRIRVESFKPGDLVLVRNTAIERSLNRKTKPRYLGPYEVVRRTFKGAYIVKELNGNLWKQGIAAFRLLPYISRDDSRLQDLAGRIEEIGRPSQKHITEFSDLDSSDSSEESTSNLEDVFYEHISNH</sequence>
<feature type="compositionally biased region" description="Polar residues" evidence="12">
    <location>
        <begin position="2225"/>
        <end position="2245"/>
    </location>
</feature>
<proteinExistence type="predicted"/>
<dbReference type="Gene3D" id="3.10.10.10">
    <property type="entry name" value="HIV Type 1 Reverse Transcriptase, subunit A, domain 1"/>
    <property type="match status" value="1"/>
</dbReference>
<dbReference type="Gene3D" id="2.40.70.10">
    <property type="entry name" value="Acid Proteases"/>
    <property type="match status" value="1"/>
</dbReference>
<dbReference type="CDD" id="cd01647">
    <property type="entry name" value="RT_LTR"/>
    <property type="match status" value="1"/>
</dbReference>
<feature type="region of interest" description="Disordered" evidence="12">
    <location>
        <begin position="1595"/>
        <end position="1626"/>
    </location>
</feature>
<feature type="region of interest" description="Disordered" evidence="12">
    <location>
        <begin position="2000"/>
        <end position="2046"/>
    </location>
</feature>
<keyword evidence="3" id="KW-0540">Nuclease</keyword>
<evidence type="ECO:0000256" key="3">
    <source>
        <dbReference type="ARBA" id="ARBA00022722"/>
    </source>
</evidence>
<feature type="compositionally biased region" description="Basic and acidic residues" evidence="12">
    <location>
        <begin position="324"/>
        <end position="334"/>
    </location>
</feature>
<feature type="region of interest" description="Disordered" evidence="12">
    <location>
        <begin position="562"/>
        <end position="583"/>
    </location>
</feature>
<evidence type="ECO:0000256" key="4">
    <source>
        <dbReference type="ARBA" id="ARBA00022750"/>
    </source>
</evidence>
<feature type="compositionally biased region" description="Polar residues" evidence="12">
    <location>
        <begin position="1964"/>
        <end position="1983"/>
    </location>
</feature>
<dbReference type="PROSITE" id="PS00141">
    <property type="entry name" value="ASP_PROTEASE"/>
    <property type="match status" value="1"/>
</dbReference>
<dbReference type="InterPro" id="IPR021109">
    <property type="entry name" value="Peptidase_aspartic_dom_sf"/>
</dbReference>
<dbReference type="InterPro" id="IPR012337">
    <property type="entry name" value="RNaseH-like_sf"/>
</dbReference>
<keyword evidence="8" id="KW-0694">RNA-binding</keyword>
<feature type="compositionally biased region" description="Basic residues" evidence="12">
    <location>
        <begin position="300"/>
        <end position="310"/>
    </location>
</feature>
<feature type="region of interest" description="Disordered" evidence="12">
    <location>
        <begin position="1043"/>
        <end position="1082"/>
    </location>
</feature>
<dbReference type="PANTHER" id="PTHR37984:SF5">
    <property type="entry name" value="PROTEIN NYNRIN-LIKE"/>
    <property type="match status" value="1"/>
</dbReference>
<dbReference type="SUPFAM" id="SSF56672">
    <property type="entry name" value="DNA/RNA polymerases"/>
    <property type="match status" value="1"/>
</dbReference>
<dbReference type="InterPro" id="IPR043128">
    <property type="entry name" value="Rev_trsase/Diguanyl_cyclase"/>
</dbReference>
<dbReference type="CDD" id="cd00303">
    <property type="entry name" value="retropepsin_like"/>
    <property type="match status" value="1"/>
</dbReference>
<feature type="compositionally biased region" description="Basic and acidic residues" evidence="12">
    <location>
        <begin position="1595"/>
        <end position="1612"/>
    </location>
</feature>
<dbReference type="Pfam" id="PF00665">
    <property type="entry name" value="rve"/>
    <property type="match status" value="1"/>
</dbReference>
<feature type="region of interest" description="Disordered" evidence="12">
    <location>
        <begin position="2225"/>
        <end position="2249"/>
    </location>
</feature>
<dbReference type="InterPro" id="IPR050951">
    <property type="entry name" value="Retrovirus_Pol_polyprotein"/>
</dbReference>
<feature type="compositionally biased region" description="Low complexity" evidence="12">
    <location>
        <begin position="2029"/>
        <end position="2041"/>
    </location>
</feature>
<dbReference type="Pfam" id="PF17919">
    <property type="entry name" value="RT_RNaseH_2"/>
    <property type="match status" value="1"/>
</dbReference>
<feature type="region of interest" description="Disordered" evidence="12">
    <location>
        <begin position="261"/>
        <end position="350"/>
    </location>
</feature>
<evidence type="ECO:0000256" key="8">
    <source>
        <dbReference type="ARBA" id="ARBA00022884"/>
    </source>
</evidence>
<feature type="region of interest" description="Disordered" evidence="12">
    <location>
        <begin position="2269"/>
        <end position="2288"/>
    </location>
</feature>
<feature type="region of interest" description="Disordered" evidence="12">
    <location>
        <begin position="602"/>
        <end position="627"/>
    </location>
</feature>
<feature type="compositionally biased region" description="Acidic residues" evidence="12">
    <location>
        <begin position="265"/>
        <end position="294"/>
    </location>
</feature>
<evidence type="ECO:0000256" key="1">
    <source>
        <dbReference type="ARBA" id="ARBA00022679"/>
    </source>
</evidence>
<evidence type="ECO:0000313" key="15">
    <source>
        <dbReference type="Proteomes" id="UP001497453"/>
    </source>
</evidence>
<evidence type="ECO:0000313" key="14">
    <source>
        <dbReference type="EMBL" id="CAL1698301.1"/>
    </source>
</evidence>
<dbReference type="InterPro" id="IPR001969">
    <property type="entry name" value="Aspartic_peptidase_AS"/>
</dbReference>
<dbReference type="InterPro" id="IPR001584">
    <property type="entry name" value="Integrase_cat-core"/>
</dbReference>
<dbReference type="PANTHER" id="PTHR37984">
    <property type="entry name" value="PROTEIN CBG26694"/>
    <property type="match status" value="1"/>
</dbReference>
<dbReference type="PROSITE" id="PS50994">
    <property type="entry name" value="INTEGRASE"/>
    <property type="match status" value="1"/>
</dbReference>
<organism evidence="14 15">
    <name type="scientific">Somion occarium</name>
    <dbReference type="NCBI Taxonomy" id="3059160"/>
    <lineage>
        <taxon>Eukaryota</taxon>
        <taxon>Fungi</taxon>
        <taxon>Dikarya</taxon>
        <taxon>Basidiomycota</taxon>
        <taxon>Agaricomycotina</taxon>
        <taxon>Agaricomycetes</taxon>
        <taxon>Polyporales</taxon>
        <taxon>Cerrenaceae</taxon>
        <taxon>Somion</taxon>
    </lineage>
</organism>
<feature type="region of interest" description="Disordered" evidence="12">
    <location>
        <begin position="496"/>
        <end position="534"/>
    </location>
</feature>
<keyword evidence="10" id="KW-0695">RNA-directed DNA polymerase</keyword>
<feature type="compositionally biased region" description="Basic and acidic residues" evidence="12">
    <location>
        <begin position="1054"/>
        <end position="1067"/>
    </location>
</feature>
<reference evidence="15" key="1">
    <citation type="submission" date="2024-04" db="EMBL/GenBank/DDBJ databases">
        <authorList>
            <person name="Shaw F."/>
            <person name="Minotto A."/>
        </authorList>
    </citation>
    <scope>NUCLEOTIDE SEQUENCE [LARGE SCALE GENOMIC DNA]</scope>
</reference>
<evidence type="ECO:0000256" key="2">
    <source>
        <dbReference type="ARBA" id="ARBA00022695"/>
    </source>
</evidence>
<keyword evidence="4" id="KW-0064">Aspartyl protease</keyword>
<feature type="region of interest" description="Disordered" evidence="12">
    <location>
        <begin position="1258"/>
        <end position="1314"/>
    </location>
</feature>
<evidence type="ECO:0000256" key="9">
    <source>
        <dbReference type="ARBA" id="ARBA00022908"/>
    </source>
</evidence>
<dbReference type="SUPFAM" id="SSF53098">
    <property type="entry name" value="Ribonuclease H-like"/>
    <property type="match status" value="1"/>
</dbReference>
<dbReference type="Gene3D" id="3.30.420.10">
    <property type="entry name" value="Ribonuclease H-like superfamily/Ribonuclease H"/>
    <property type="match status" value="1"/>
</dbReference>
<name>A0ABP1CRH7_9APHY</name>
<keyword evidence="5" id="KW-0255">Endonuclease</keyword>
<keyword evidence="15" id="KW-1185">Reference proteome</keyword>
<dbReference type="InterPro" id="IPR041577">
    <property type="entry name" value="RT_RNaseH_2"/>
</dbReference>
<dbReference type="Proteomes" id="UP001497453">
    <property type="component" value="Chromosome 10"/>
</dbReference>
<gene>
    <name evidence="14" type="ORF">GFSPODELE1_LOCUS2090</name>
</gene>
<evidence type="ECO:0000259" key="13">
    <source>
        <dbReference type="PROSITE" id="PS50994"/>
    </source>
</evidence>
<evidence type="ECO:0000256" key="6">
    <source>
        <dbReference type="ARBA" id="ARBA00022801"/>
    </source>
</evidence>
<feature type="compositionally biased region" description="Polar residues" evidence="12">
    <location>
        <begin position="1613"/>
        <end position="1626"/>
    </location>
</feature>
<keyword evidence="7" id="KW-0460">Magnesium</keyword>
<dbReference type="InterPro" id="IPR043502">
    <property type="entry name" value="DNA/RNA_pol_sf"/>
</dbReference>
<feature type="compositionally biased region" description="Polar residues" evidence="12">
    <location>
        <begin position="2000"/>
        <end position="2009"/>
    </location>
</feature>
<keyword evidence="1" id="KW-0808">Transferase</keyword>
<keyword evidence="6" id="KW-0378">Hydrolase</keyword>
<evidence type="ECO:0000256" key="7">
    <source>
        <dbReference type="ARBA" id="ARBA00022842"/>
    </source>
</evidence>
<evidence type="ECO:0000256" key="10">
    <source>
        <dbReference type="ARBA" id="ARBA00022918"/>
    </source>
</evidence>
<keyword evidence="11" id="KW-0511">Multifunctional enzyme</keyword>
<evidence type="ECO:0000256" key="5">
    <source>
        <dbReference type="ARBA" id="ARBA00022759"/>
    </source>
</evidence>
<dbReference type="Pfam" id="PF13352">
    <property type="entry name" value="DUF4100"/>
    <property type="match status" value="1"/>
</dbReference>
<dbReference type="InterPro" id="IPR025165">
    <property type="entry name" value="DUF4100"/>
</dbReference>
<feature type="domain" description="Integrase catalytic" evidence="13">
    <location>
        <begin position="2988"/>
        <end position="3147"/>
    </location>
</feature>
<feature type="compositionally biased region" description="Pro residues" evidence="12">
    <location>
        <begin position="2010"/>
        <end position="2028"/>
    </location>
</feature>
<feature type="compositionally biased region" description="Acidic residues" evidence="12">
    <location>
        <begin position="496"/>
        <end position="506"/>
    </location>
</feature>